<proteinExistence type="predicted"/>
<organism evidence="2 3">
    <name type="scientific">Methanobrevibacter arboriphilus</name>
    <dbReference type="NCBI Taxonomy" id="39441"/>
    <lineage>
        <taxon>Archaea</taxon>
        <taxon>Methanobacteriati</taxon>
        <taxon>Methanobacteriota</taxon>
        <taxon>Methanomada group</taxon>
        <taxon>Methanobacteria</taxon>
        <taxon>Methanobacteriales</taxon>
        <taxon>Methanobacteriaceae</taxon>
        <taxon>Methanobrevibacter</taxon>
    </lineage>
</organism>
<comment type="caution">
    <text evidence="2">The sequence shown here is derived from an EMBL/GenBank/DDBJ whole genome shotgun (WGS) entry which is preliminary data.</text>
</comment>
<dbReference type="Proteomes" id="UP000658733">
    <property type="component" value="Unassembled WGS sequence"/>
</dbReference>
<name>A0A843AI10_METAZ</name>
<reference evidence="2" key="1">
    <citation type="submission" date="2020-10" db="EMBL/GenBank/DDBJ databases">
        <title>Dehalococcoides mccartyi of a TCE/Cr reducing biochatode.</title>
        <authorList>
            <person name="Matturro B."/>
        </authorList>
    </citation>
    <scope>NUCLEOTIDE SEQUENCE</scope>
    <source>
        <strain evidence="2">Bin4</strain>
    </source>
</reference>
<feature type="transmembrane region" description="Helical" evidence="1">
    <location>
        <begin position="34"/>
        <end position="61"/>
    </location>
</feature>
<keyword evidence="1" id="KW-0472">Membrane</keyword>
<gene>
    <name evidence="2" type="ORF">ISP01_05210</name>
</gene>
<protein>
    <submittedName>
        <fullName evidence="2">Uncharacterized protein</fullName>
    </submittedName>
</protein>
<dbReference type="EMBL" id="JADIIN010000043">
    <property type="protein sequence ID" value="MBF4468786.1"/>
    <property type="molecule type" value="Genomic_DNA"/>
</dbReference>
<evidence type="ECO:0000313" key="2">
    <source>
        <dbReference type="EMBL" id="MBF4468786.1"/>
    </source>
</evidence>
<dbReference type="AlphaFoldDB" id="A0A843AI10"/>
<keyword evidence="1" id="KW-0812">Transmembrane</keyword>
<evidence type="ECO:0000256" key="1">
    <source>
        <dbReference type="SAM" id="Phobius"/>
    </source>
</evidence>
<sequence>MKLYNMVFFSPLVLSSMINKIRNNKNNVVRGNRIMIKTILAIIGGIFVLLIVGSMAAGFLLSVDSDTQPVNELIKENLTIADADGVVINPSQEYNLINSTEYGLCVEVPLKYYPVSIFEPNKTITINNEEYNVVDYIELNTDGATNDLVAVEPV</sequence>
<evidence type="ECO:0000313" key="3">
    <source>
        <dbReference type="Proteomes" id="UP000658733"/>
    </source>
</evidence>
<dbReference type="RefSeq" id="WP_278522804.1">
    <property type="nucleotide sequence ID" value="NZ_JADIIN010000043.1"/>
</dbReference>
<accession>A0A843AI10</accession>
<keyword evidence="1" id="KW-1133">Transmembrane helix</keyword>